<organism evidence="1 2">
    <name type="scientific">Actinia tenebrosa</name>
    <name type="common">Australian red waratah sea anemone</name>
    <dbReference type="NCBI Taxonomy" id="6105"/>
    <lineage>
        <taxon>Eukaryota</taxon>
        <taxon>Metazoa</taxon>
        <taxon>Cnidaria</taxon>
        <taxon>Anthozoa</taxon>
        <taxon>Hexacorallia</taxon>
        <taxon>Actiniaria</taxon>
        <taxon>Actiniidae</taxon>
        <taxon>Actinia</taxon>
    </lineage>
</organism>
<evidence type="ECO:0000313" key="1">
    <source>
        <dbReference type="Proteomes" id="UP000515163"/>
    </source>
</evidence>
<keyword evidence="1" id="KW-1185">Reference proteome</keyword>
<accession>A0A6P8HEQ2</accession>
<evidence type="ECO:0000313" key="2">
    <source>
        <dbReference type="RefSeq" id="XP_031554206.1"/>
    </source>
</evidence>
<gene>
    <name evidence="2" type="primary">LOC116291207</name>
</gene>
<proteinExistence type="predicted"/>
<dbReference type="GeneID" id="116291207"/>
<dbReference type="Proteomes" id="UP000515163">
    <property type="component" value="Unplaced"/>
</dbReference>
<name>A0A6P8HEQ2_ACTTE</name>
<protein>
    <submittedName>
        <fullName evidence="2">Uncharacterized protein LOC116291207</fullName>
    </submittedName>
</protein>
<dbReference type="KEGG" id="aten:116291207"/>
<dbReference type="RefSeq" id="XP_031554206.1">
    <property type="nucleotide sequence ID" value="XM_031698346.1"/>
</dbReference>
<sequence>MDAFEELFNAAKEPKTEKEMVRAYLKVQALEACETPHTELMKCYQQRWFPECSKQQTEFWTCYKQMNIKLRKKHNVYY</sequence>
<dbReference type="AlphaFoldDB" id="A0A6P8HEQ2"/>
<reference evidence="2" key="1">
    <citation type="submission" date="2025-08" db="UniProtKB">
        <authorList>
            <consortium name="RefSeq"/>
        </authorList>
    </citation>
    <scope>IDENTIFICATION</scope>
    <source>
        <tissue evidence="2">Tentacle</tissue>
    </source>
</reference>
<dbReference type="InParanoid" id="A0A6P8HEQ2"/>
<dbReference type="OrthoDB" id="5948612at2759"/>